<evidence type="ECO:0008006" key="4">
    <source>
        <dbReference type="Google" id="ProtNLM"/>
    </source>
</evidence>
<dbReference type="STRING" id="1097556.R4X7W7"/>
<comment type="caution">
    <text evidence="2">The sequence shown here is derived from an EMBL/GenBank/DDBJ whole genome shotgun (WGS) entry which is preliminary data.</text>
</comment>
<dbReference type="Proteomes" id="UP000013776">
    <property type="component" value="Unassembled WGS sequence"/>
</dbReference>
<feature type="compositionally biased region" description="Polar residues" evidence="1">
    <location>
        <begin position="1"/>
        <end position="10"/>
    </location>
</feature>
<reference evidence="2 3" key="1">
    <citation type="journal article" date="2013" name="MBio">
        <title>Genome sequencing of the plant pathogen Taphrina deformans, the causal agent of peach leaf curl.</title>
        <authorList>
            <person name="Cisse O.H."/>
            <person name="Almeida J.M.G.C.F."/>
            <person name="Fonseca A."/>
            <person name="Kumar A.A."/>
            <person name="Salojaervi J."/>
            <person name="Overmyer K."/>
            <person name="Hauser P.M."/>
            <person name="Pagni M."/>
        </authorList>
    </citation>
    <scope>NUCLEOTIDE SEQUENCE [LARGE SCALE GENOMIC DNA]</scope>
    <source>
        <strain evidence="3">PYCC 5710 / ATCC 11124 / CBS 356.35 / IMI 108563 / JCM 9778 / NBRC 8474</strain>
    </source>
</reference>
<evidence type="ECO:0000256" key="1">
    <source>
        <dbReference type="SAM" id="MobiDB-lite"/>
    </source>
</evidence>
<evidence type="ECO:0000313" key="2">
    <source>
        <dbReference type="EMBL" id="CCG81322.1"/>
    </source>
</evidence>
<dbReference type="EMBL" id="CAHR02000036">
    <property type="protein sequence ID" value="CCG81322.1"/>
    <property type="molecule type" value="Genomic_DNA"/>
</dbReference>
<dbReference type="Pfam" id="PF08555">
    <property type="entry name" value="FAM32A"/>
    <property type="match status" value="1"/>
</dbReference>
<dbReference type="PANTHER" id="PTHR13282">
    <property type="entry name" value="PROTEIN FAM32A"/>
    <property type="match status" value="1"/>
</dbReference>
<keyword evidence="3" id="KW-1185">Reference proteome</keyword>
<feature type="compositionally biased region" description="Basic and acidic residues" evidence="1">
    <location>
        <begin position="47"/>
        <end position="61"/>
    </location>
</feature>
<accession>R4X7W7</accession>
<dbReference type="GO" id="GO:0005730">
    <property type="term" value="C:nucleolus"/>
    <property type="evidence" value="ECO:0007669"/>
    <property type="project" value="TreeGrafter"/>
</dbReference>
<dbReference type="InterPro" id="IPR013865">
    <property type="entry name" value="FAM32A"/>
</dbReference>
<dbReference type="AlphaFoldDB" id="R4X7W7"/>
<name>R4X7W7_TAPDE</name>
<feature type="compositionally biased region" description="Polar residues" evidence="1">
    <location>
        <begin position="33"/>
        <end position="45"/>
    </location>
</feature>
<feature type="region of interest" description="Disordered" evidence="1">
    <location>
        <begin position="1"/>
        <end position="79"/>
    </location>
</feature>
<evidence type="ECO:0000313" key="3">
    <source>
        <dbReference type="Proteomes" id="UP000013776"/>
    </source>
</evidence>
<sequence>MDYKSVNSKSLKFKGASTKAGGIKKKKKRNLDSNDSTRMSSSTEPSKLVESDPTTSDKDGSARPSIDTRTPAQRKFDEIRRIRQEKEIEKTASMSHRERIEAMNTHLSKLTDVNDLPKIGPG</sequence>
<gene>
    <name evidence="2" type="ORF">TAPDE_001138</name>
</gene>
<protein>
    <recommendedName>
        <fullName evidence="4">DUF1754-domain-containing protein</fullName>
    </recommendedName>
</protein>
<dbReference type="PANTHER" id="PTHR13282:SF6">
    <property type="entry name" value="PROTEIN FAM32A"/>
    <property type="match status" value="1"/>
</dbReference>
<proteinExistence type="predicted"/>
<organism evidence="2 3">
    <name type="scientific">Taphrina deformans (strain PYCC 5710 / ATCC 11124 / CBS 356.35 / IMI 108563 / JCM 9778 / NBRC 8474)</name>
    <name type="common">Peach leaf curl fungus</name>
    <name type="synonym">Lalaria deformans</name>
    <dbReference type="NCBI Taxonomy" id="1097556"/>
    <lineage>
        <taxon>Eukaryota</taxon>
        <taxon>Fungi</taxon>
        <taxon>Dikarya</taxon>
        <taxon>Ascomycota</taxon>
        <taxon>Taphrinomycotina</taxon>
        <taxon>Taphrinomycetes</taxon>
        <taxon>Taphrinales</taxon>
        <taxon>Taphrinaceae</taxon>
        <taxon>Taphrina</taxon>
    </lineage>
</organism>
<dbReference type="OrthoDB" id="205403at2759"/>